<feature type="compositionally biased region" description="Basic and acidic residues" evidence="2">
    <location>
        <begin position="1"/>
        <end position="12"/>
    </location>
</feature>
<accession>A0A6J8DSV3</accession>
<feature type="compositionally biased region" description="Basic residues" evidence="2">
    <location>
        <begin position="53"/>
        <end position="92"/>
    </location>
</feature>
<organism evidence="4 5">
    <name type="scientific">Mytilus coruscus</name>
    <name type="common">Sea mussel</name>
    <dbReference type="NCBI Taxonomy" id="42192"/>
    <lineage>
        <taxon>Eukaryota</taxon>
        <taxon>Metazoa</taxon>
        <taxon>Spiralia</taxon>
        <taxon>Lophotrochozoa</taxon>
        <taxon>Mollusca</taxon>
        <taxon>Bivalvia</taxon>
        <taxon>Autobranchia</taxon>
        <taxon>Pteriomorphia</taxon>
        <taxon>Mytilida</taxon>
        <taxon>Mytiloidea</taxon>
        <taxon>Mytilidae</taxon>
        <taxon>Mytilinae</taxon>
        <taxon>Mytilus</taxon>
    </lineage>
</organism>
<dbReference type="InterPro" id="IPR050441">
    <property type="entry name" value="RBM"/>
</dbReference>
<feature type="region of interest" description="Disordered" evidence="2">
    <location>
        <begin position="1"/>
        <end position="149"/>
    </location>
</feature>
<evidence type="ECO:0000313" key="4">
    <source>
        <dbReference type="EMBL" id="CAC5410762.1"/>
    </source>
</evidence>
<dbReference type="SMART" id="SM00360">
    <property type="entry name" value="RRM"/>
    <property type="match status" value="1"/>
</dbReference>
<dbReference type="SUPFAM" id="SSF54928">
    <property type="entry name" value="RNA-binding domain, RBD"/>
    <property type="match status" value="1"/>
</dbReference>
<dbReference type="AlphaFoldDB" id="A0A6J8DSV3"/>
<dbReference type="CDD" id="cd12363">
    <property type="entry name" value="RRM_TRA2"/>
    <property type="match status" value="1"/>
</dbReference>
<evidence type="ECO:0000256" key="1">
    <source>
        <dbReference type="PROSITE-ProRule" id="PRU00176"/>
    </source>
</evidence>
<feature type="compositionally biased region" description="Basic and acidic residues" evidence="2">
    <location>
        <begin position="40"/>
        <end position="52"/>
    </location>
</feature>
<dbReference type="InterPro" id="IPR000504">
    <property type="entry name" value="RRM_dom"/>
</dbReference>
<dbReference type="GO" id="GO:0003723">
    <property type="term" value="F:RNA binding"/>
    <property type="evidence" value="ECO:0007669"/>
    <property type="project" value="UniProtKB-UniRule"/>
</dbReference>
<feature type="compositionally biased region" description="Low complexity" evidence="2">
    <location>
        <begin position="111"/>
        <end position="125"/>
    </location>
</feature>
<sequence length="346" mass="40509">MSSDHEGRRGSDESDASGSPDSRSEHGDHKHGSRSRSRSYHSDRAKYRERSRTRSHSRGHRKRKYSYSRSRSRSYNKYSRSRSRSPYHKRSSRYRDPSPAYSRDYKNNSKRYGYGRSYSRSPPRYRGGGRDTSPMSNRRRHVGNRDKPEPTRCLGIFGLSLYTTERDLRDVFSRYGPLEEVQVVYDRQSGRSRGFCFIYFKNIEDSIEAKDRCAGQEIDGRRIRVDYSITERAHTPTPGIYLGKPTTPMKRMEYEVDIHETPTIKRWDIVVAVVVEEEDVIDHLHLIKVEVVVIILDQGQDHILLVEKKELVESLFGIEETKPLHEDQRYDLSILCVCVFSKLKLF</sequence>
<keyword evidence="1" id="KW-0694">RNA-binding</keyword>
<dbReference type="PROSITE" id="PS50102">
    <property type="entry name" value="RRM"/>
    <property type="match status" value="1"/>
</dbReference>
<dbReference type="Gene3D" id="3.30.70.330">
    <property type="match status" value="1"/>
</dbReference>
<dbReference type="Proteomes" id="UP000507470">
    <property type="component" value="Unassembled WGS sequence"/>
</dbReference>
<evidence type="ECO:0000256" key="2">
    <source>
        <dbReference type="SAM" id="MobiDB-lite"/>
    </source>
</evidence>
<name>A0A6J8DSV3_MYTCO</name>
<dbReference type="InterPro" id="IPR035979">
    <property type="entry name" value="RBD_domain_sf"/>
</dbReference>
<dbReference type="InterPro" id="IPR012677">
    <property type="entry name" value="Nucleotide-bd_a/b_plait_sf"/>
</dbReference>
<evidence type="ECO:0000259" key="3">
    <source>
        <dbReference type="PROSITE" id="PS50102"/>
    </source>
</evidence>
<dbReference type="OrthoDB" id="439808at2759"/>
<protein>
    <submittedName>
        <fullName evidence="4">TRA2</fullName>
    </submittedName>
</protein>
<dbReference type="Pfam" id="PF00076">
    <property type="entry name" value="RRM_1"/>
    <property type="match status" value="1"/>
</dbReference>
<proteinExistence type="predicted"/>
<feature type="domain" description="RRM" evidence="3">
    <location>
        <begin position="152"/>
        <end position="230"/>
    </location>
</feature>
<dbReference type="EMBL" id="CACVKT020007797">
    <property type="protein sequence ID" value="CAC5410762.1"/>
    <property type="molecule type" value="Genomic_DNA"/>
</dbReference>
<dbReference type="PANTHER" id="PTHR48034">
    <property type="entry name" value="TRANSFORMER-2 SEX-DETERMINING PROTEIN-RELATED"/>
    <property type="match status" value="1"/>
</dbReference>
<keyword evidence="5" id="KW-1185">Reference proteome</keyword>
<gene>
    <name evidence="4" type="ORF">MCOR_43926</name>
</gene>
<reference evidence="4 5" key="1">
    <citation type="submission" date="2020-06" db="EMBL/GenBank/DDBJ databases">
        <authorList>
            <person name="Li R."/>
            <person name="Bekaert M."/>
        </authorList>
    </citation>
    <scope>NUCLEOTIDE SEQUENCE [LARGE SCALE GENOMIC DNA]</scope>
    <source>
        <strain evidence="5">wild</strain>
    </source>
</reference>
<evidence type="ECO:0000313" key="5">
    <source>
        <dbReference type="Proteomes" id="UP000507470"/>
    </source>
</evidence>